<organism evidence="1 2">
    <name type="scientific">Aquimarina intermedia</name>
    <dbReference type="NCBI Taxonomy" id="350814"/>
    <lineage>
        <taxon>Bacteria</taxon>
        <taxon>Pseudomonadati</taxon>
        <taxon>Bacteroidota</taxon>
        <taxon>Flavobacteriia</taxon>
        <taxon>Flavobacteriales</taxon>
        <taxon>Flavobacteriaceae</taxon>
        <taxon>Aquimarina</taxon>
    </lineage>
</organism>
<evidence type="ECO:0000313" key="2">
    <source>
        <dbReference type="Proteomes" id="UP000324376"/>
    </source>
</evidence>
<name>A0A5S5CET5_9FLAO</name>
<gene>
    <name evidence="1" type="ORF">BD809_101169</name>
</gene>
<dbReference type="EMBL" id="VNHU01000001">
    <property type="protein sequence ID" value="TYP77022.1"/>
    <property type="molecule type" value="Genomic_DNA"/>
</dbReference>
<comment type="caution">
    <text evidence="1">The sequence shown here is derived from an EMBL/GenBank/DDBJ whole genome shotgun (WGS) entry which is preliminary data.</text>
</comment>
<accession>A0A5S5CET5</accession>
<evidence type="ECO:0000313" key="1">
    <source>
        <dbReference type="EMBL" id="TYP77022.1"/>
    </source>
</evidence>
<reference evidence="1 2" key="1">
    <citation type="submission" date="2019-07" db="EMBL/GenBank/DDBJ databases">
        <title>Genomic Encyclopedia of Archaeal and Bacterial Type Strains, Phase II (KMG-II): from individual species to whole genera.</title>
        <authorList>
            <person name="Goeker M."/>
        </authorList>
    </citation>
    <scope>NUCLEOTIDE SEQUENCE [LARGE SCALE GENOMIC DNA]</scope>
    <source>
        <strain evidence="1 2">DSM 17527</strain>
    </source>
</reference>
<proteinExistence type="predicted"/>
<dbReference type="RefSeq" id="WP_148781050.1">
    <property type="nucleotide sequence ID" value="NZ_VNHU01000001.1"/>
</dbReference>
<dbReference type="Proteomes" id="UP000324376">
    <property type="component" value="Unassembled WGS sequence"/>
</dbReference>
<protein>
    <submittedName>
        <fullName evidence="1">Uncharacterized protein</fullName>
    </submittedName>
</protein>
<dbReference type="AlphaFoldDB" id="A0A5S5CET5"/>
<sequence length="721" mass="79080">MKTHTTIMIVLIIFSLFFWGCSKDDETQDPCIEPCNPVGSPYSPFSRDNVIAEGEIRESSTGYYVDGKLIIETDSTDQIVFDNAKLDVTFNNDGTLAAVTGTSEVPPPTNYFTFIEPIQADVNFYSGKYLNENHNFKIKLVDERFYFLFHIAVAIEVTIGANDDPEAHKPLSLKPPVGGHITYIADYTDPMYFFSASQDVLGSGSIGVSEQGFLSYVPTQAVDDILSFSAKSVRGGSFSFWKILEANGMYYENKELSADLQFDEPMQSDIGYNYRSGINGALELSLPIKSFISFGFPIGQGSAAVIAEASAQNGVTAKAFINGLVDPDSSWWPNLIPLKPDGQLKAYGYIVENGNFDVGLSGSFSIQMPEKSQEVAGALRLTEDAFTMTGKVTRNDEVWSAKATFTKDETEYIAIPPENFSDHIGDLVGHKIDSTFAVVENAIENLEEATKDYKFELSLRGLRETLPAVVSNSLSIIDESVAAGIADGRRQADTYLSQNGRVLCSDNIASVVNNVTAPYKAALIRLRNAVNESNDNDQTRMEIEAALRELAALHTIDKRVDVRITHGNKEVRVLGEVVVPKCTTTGIVTRSITIKATVLNSGQVSQLLEAANNVKYIQQTSDIMIAAQHIVDELPSIEDLQNLKDSIQECVSQISDNIGDLGFIKNNTTNKYTYFMVINGERTEVSGFDIFDSSAVIDIAMPEFDQCNADSALERLVNASN</sequence>
<dbReference type="OrthoDB" id="1386432at2"/>
<keyword evidence="2" id="KW-1185">Reference proteome</keyword>